<comment type="caution">
    <text evidence="3">The sequence shown here is derived from an EMBL/GenBank/DDBJ whole genome shotgun (WGS) entry which is preliminary data.</text>
</comment>
<dbReference type="AlphaFoldDB" id="A0A8H3VCR0"/>
<keyword evidence="2" id="KW-0732">Signal</keyword>
<feature type="region of interest" description="Disordered" evidence="1">
    <location>
        <begin position="194"/>
        <end position="252"/>
    </location>
</feature>
<feature type="compositionally biased region" description="Low complexity" evidence="1">
    <location>
        <begin position="230"/>
        <end position="252"/>
    </location>
</feature>
<feature type="compositionally biased region" description="Low complexity" evidence="1">
    <location>
        <begin position="628"/>
        <end position="637"/>
    </location>
</feature>
<organism evidence="3 4">
    <name type="scientific">Venturia inaequalis</name>
    <name type="common">Apple scab fungus</name>
    <dbReference type="NCBI Taxonomy" id="5025"/>
    <lineage>
        <taxon>Eukaryota</taxon>
        <taxon>Fungi</taxon>
        <taxon>Dikarya</taxon>
        <taxon>Ascomycota</taxon>
        <taxon>Pezizomycotina</taxon>
        <taxon>Dothideomycetes</taxon>
        <taxon>Pleosporomycetidae</taxon>
        <taxon>Venturiales</taxon>
        <taxon>Venturiaceae</taxon>
        <taxon>Venturia</taxon>
    </lineage>
</organism>
<name>A0A8H3VCR0_VENIN</name>
<reference evidence="3 4" key="1">
    <citation type="submission" date="2018-12" db="EMBL/GenBank/DDBJ databases">
        <title>Venturia inaequalis Genome Resource.</title>
        <authorList>
            <person name="Lichtner F.J."/>
        </authorList>
    </citation>
    <scope>NUCLEOTIDE SEQUENCE [LARGE SCALE GENOMIC DNA]</scope>
    <source>
        <strain evidence="3 4">120213</strain>
    </source>
</reference>
<feature type="compositionally biased region" description="Low complexity" evidence="1">
    <location>
        <begin position="194"/>
        <end position="223"/>
    </location>
</feature>
<feature type="compositionally biased region" description="Polar residues" evidence="1">
    <location>
        <begin position="391"/>
        <end position="400"/>
    </location>
</feature>
<feature type="region of interest" description="Disordered" evidence="1">
    <location>
        <begin position="1080"/>
        <end position="1106"/>
    </location>
</feature>
<evidence type="ECO:0000313" key="3">
    <source>
        <dbReference type="EMBL" id="KAE9986131.1"/>
    </source>
</evidence>
<feature type="chain" id="PRO_5034609267" evidence="2">
    <location>
        <begin position="17"/>
        <end position="1106"/>
    </location>
</feature>
<feature type="region of interest" description="Disordered" evidence="1">
    <location>
        <begin position="264"/>
        <end position="287"/>
    </location>
</feature>
<feature type="signal peptide" evidence="2">
    <location>
        <begin position="1"/>
        <end position="16"/>
    </location>
</feature>
<proteinExistence type="predicted"/>
<dbReference type="EMBL" id="WNWS01000034">
    <property type="protein sequence ID" value="KAE9986131.1"/>
    <property type="molecule type" value="Genomic_DNA"/>
</dbReference>
<feature type="region of interest" description="Disordered" evidence="1">
    <location>
        <begin position="391"/>
        <end position="462"/>
    </location>
</feature>
<feature type="region of interest" description="Disordered" evidence="1">
    <location>
        <begin position="618"/>
        <end position="643"/>
    </location>
</feature>
<dbReference type="Proteomes" id="UP000447873">
    <property type="component" value="Unassembled WGS sequence"/>
</dbReference>
<sequence>MKATFVIPFLAQGIAAGIVQRQQGSCTNDNCALAVNPLDSRLAQIAREDCSSYLLTTLTVGVTTTTSTFSSTYWTITVPCKTPLPALPKRAYGPYHSANATSTPAVSGTGTGISLGTSASPVTTLLSTTTDISQSHPIPTYATPCGIPYYYSSACACLSIFPNIVYETVPVITSLALEATAVYTTVGCTATETASVPEASSSSEVLSSTSVPTESPSSPSSTSRPNLTIPGPSQTSSASSSSPTGTAPLGTGLSSLASSLSAPFPIDNSTTNSGPTGGPTATAPIITAPVGTGPSFIVSSPSAPFPLDNSTATVGPTGTAPIGTGSSSSIILSTWTVIPPTRGSSSVVASPSPPFPRGNSTTAIAGPTGTAPIGTGFSSIILSTWTVIPPTRGSSSTVASPSPPFPIDNSTKTSGPTEGPTAITSRGTGTGPGVTFSESTSSPPFPMDNNTSLTSGPTGTAPLVTAPIGTGSTPSMPTDVPSASPPYPLSNATSPNGLTAGPTGTASLVIGVTETSLPTAPYPLTNGTAPLGPTGTGSVGTGVLSSPSSAIPPYPLTNGTAPLGPTGTGSIGTGVLSSPSSAIPPYPLTNETSALGLTAGPTGTGSIGTGVLSSPSSAIPPYPLTNETSALGPTAGPTGTGSIGTGVTVIPSSPSAPFPMDNTTTISGPTGTGSIGTSVPQTSSPPFPMDNSTSFPGPTGTASIGTGIPLSLPTSPPPYPLTNSTSCSDEIGPTGTGITLPTPPSTASSNITDSISPLTSSMGGTGTGGILVTGTGAPTSPTTETGLFPNSTLGSPVQATRSSVSGIGTGTAPLVTGVAPTISSSTISVGLASPTNSCTPSVYNTTSAGTHTDYQPNYAADYTGCFLDPDSSQGFILVENGTSTPIVNVNGYAKRMPSTTTSFSGAYFTFEKPSGPLASEQCGVYDLAYHDGDTISYIAIFNDGVVAFVPASSNGQDMTDLTSQYVTRYVSILPPSPSSSSFNSSTSTIYKRSTNTLPLPSIWSINCPGTLSAGITNNLPYEFSFVQTPNRGTLMVVNWNFDGVLGNGARGASGAGPGMERRSIQGINVGSVSLSLAKKGGAVPGARNGKVGKRGPKPKSDRVLNV</sequence>
<evidence type="ECO:0000256" key="2">
    <source>
        <dbReference type="SAM" id="SignalP"/>
    </source>
</evidence>
<accession>A0A8H3VCR0</accession>
<feature type="compositionally biased region" description="Polar residues" evidence="1">
    <location>
        <begin position="448"/>
        <end position="458"/>
    </location>
</feature>
<protein>
    <submittedName>
        <fullName evidence="3">Uncharacterized protein</fullName>
    </submittedName>
</protein>
<evidence type="ECO:0000256" key="1">
    <source>
        <dbReference type="SAM" id="MobiDB-lite"/>
    </source>
</evidence>
<evidence type="ECO:0000313" key="4">
    <source>
        <dbReference type="Proteomes" id="UP000447873"/>
    </source>
</evidence>
<feature type="region of interest" description="Disordered" evidence="1">
    <location>
        <begin position="781"/>
        <end position="802"/>
    </location>
</feature>
<feature type="compositionally biased region" description="Polar residues" evidence="1">
    <location>
        <begin position="408"/>
        <end position="427"/>
    </location>
</feature>
<gene>
    <name evidence="3" type="ORF">EG328_006393</name>
</gene>